<name>A0A4Y2DQX2_ARAVE</name>
<dbReference type="InterPro" id="IPR036397">
    <property type="entry name" value="RNaseH_sf"/>
</dbReference>
<proteinExistence type="predicted"/>
<protein>
    <recommendedName>
        <fullName evidence="3">Tc1-like transposase DDE domain-containing protein</fullName>
    </recommendedName>
</protein>
<keyword evidence="2" id="KW-1185">Reference proteome</keyword>
<dbReference type="Gene3D" id="3.30.420.10">
    <property type="entry name" value="Ribonuclease H-like superfamily/Ribonuclease H"/>
    <property type="match status" value="1"/>
</dbReference>
<sequence length="103" mass="11908">MSFNVSDIPEFEIPLSEQPVLLLTDAMGSEFLFLDDKIHEGPHRATIEDEGLAKEDIIRLEWLAFSPYLRSLEHVWDILGRRVTERHPASRSIPELRIALIQE</sequence>
<organism evidence="1 2">
    <name type="scientific">Araneus ventricosus</name>
    <name type="common">Orbweaver spider</name>
    <name type="synonym">Epeira ventricosa</name>
    <dbReference type="NCBI Taxonomy" id="182803"/>
    <lineage>
        <taxon>Eukaryota</taxon>
        <taxon>Metazoa</taxon>
        <taxon>Ecdysozoa</taxon>
        <taxon>Arthropoda</taxon>
        <taxon>Chelicerata</taxon>
        <taxon>Arachnida</taxon>
        <taxon>Araneae</taxon>
        <taxon>Araneomorphae</taxon>
        <taxon>Entelegynae</taxon>
        <taxon>Araneoidea</taxon>
        <taxon>Araneidae</taxon>
        <taxon>Araneus</taxon>
    </lineage>
</organism>
<gene>
    <name evidence="1" type="ORF">AVEN_164759_1</name>
</gene>
<accession>A0A4Y2DQX2</accession>
<evidence type="ECO:0000313" key="2">
    <source>
        <dbReference type="Proteomes" id="UP000499080"/>
    </source>
</evidence>
<evidence type="ECO:0000313" key="1">
    <source>
        <dbReference type="EMBL" id="GBM18637.1"/>
    </source>
</evidence>
<dbReference type="EMBL" id="BGPR01000408">
    <property type="protein sequence ID" value="GBM18637.1"/>
    <property type="molecule type" value="Genomic_DNA"/>
</dbReference>
<evidence type="ECO:0008006" key="3">
    <source>
        <dbReference type="Google" id="ProtNLM"/>
    </source>
</evidence>
<dbReference type="Proteomes" id="UP000499080">
    <property type="component" value="Unassembled WGS sequence"/>
</dbReference>
<dbReference type="GO" id="GO:0003676">
    <property type="term" value="F:nucleic acid binding"/>
    <property type="evidence" value="ECO:0007669"/>
    <property type="project" value="InterPro"/>
</dbReference>
<reference evidence="1 2" key="1">
    <citation type="journal article" date="2019" name="Sci. Rep.">
        <title>Orb-weaving spider Araneus ventricosus genome elucidates the spidroin gene catalogue.</title>
        <authorList>
            <person name="Kono N."/>
            <person name="Nakamura H."/>
            <person name="Ohtoshi R."/>
            <person name="Moran D.A.P."/>
            <person name="Shinohara A."/>
            <person name="Yoshida Y."/>
            <person name="Fujiwara M."/>
            <person name="Mori M."/>
            <person name="Tomita M."/>
            <person name="Arakawa K."/>
        </authorList>
    </citation>
    <scope>NUCLEOTIDE SEQUENCE [LARGE SCALE GENOMIC DNA]</scope>
</reference>
<comment type="caution">
    <text evidence="1">The sequence shown here is derived from an EMBL/GenBank/DDBJ whole genome shotgun (WGS) entry which is preliminary data.</text>
</comment>
<dbReference type="AlphaFoldDB" id="A0A4Y2DQX2"/>